<evidence type="ECO:0000313" key="1">
    <source>
        <dbReference type="EMBL" id="MBQ0934372.1"/>
    </source>
</evidence>
<organism evidence="1 2">
    <name type="scientific">Ideonella paludis</name>
    <dbReference type="NCBI Taxonomy" id="1233411"/>
    <lineage>
        <taxon>Bacteria</taxon>
        <taxon>Pseudomonadati</taxon>
        <taxon>Pseudomonadota</taxon>
        <taxon>Betaproteobacteria</taxon>
        <taxon>Burkholderiales</taxon>
        <taxon>Sphaerotilaceae</taxon>
        <taxon>Ideonella</taxon>
    </lineage>
</organism>
<proteinExistence type="predicted"/>
<dbReference type="EMBL" id="JAGQDG010000001">
    <property type="protein sequence ID" value="MBQ0934372.1"/>
    <property type="molecule type" value="Genomic_DNA"/>
</dbReference>
<accession>A0ABS5DTB1</accession>
<comment type="caution">
    <text evidence="1">The sequence shown here is derived from an EMBL/GenBank/DDBJ whole genome shotgun (WGS) entry which is preliminary data.</text>
</comment>
<dbReference type="Proteomes" id="UP000672097">
    <property type="component" value="Unassembled WGS sequence"/>
</dbReference>
<protein>
    <recommendedName>
        <fullName evidence="3">EAL domain-containing protein</fullName>
    </recommendedName>
</protein>
<reference evidence="1 2" key="1">
    <citation type="submission" date="2021-04" db="EMBL/GenBank/DDBJ databases">
        <title>The genome sequence of type strain Ideonella paludis KCTC 32238.</title>
        <authorList>
            <person name="Liu Y."/>
        </authorList>
    </citation>
    <scope>NUCLEOTIDE SEQUENCE [LARGE SCALE GENOMIC DNA]</scope>
    <source>
        <strain evidence="1 2">KCTC 32238</strain>
    </source>
</reference>
<name>A0ABS5DTB1_9BURK</name>
<evidence type="ECO:0000313" key="2">
    <source>
        <dbReference type="Proteomes" id="UP000672097"/>
    </source>
</evidence>
<keyword evidence="2" id="KW-1185">Reference proteome</keyword>
<dbReference type="RefSeq" id="WP_210806162.1">
    <property type="nucleotide sequence ID" value="NZ_JAGQDG010000001.1"/>
</dbReference>
<gene>
    <name evidence="1" type="ORF">KAK11_03450</name>
</gene>
<sequence>MTEEPVTMLQPMLCPRTLRVMAALLPEVDDLQSEADWAAQVGQQLQACAEVWVPAVLPSQWRPFQQGRWRRLLAQCTPAQRTRLCLKFSLPSAGPALVDPDAATEWAHLRAQGVGLVWHDLAWPQGWPEGIWKTLRPDAVILGERAQALLRRELDEAQATKALERQVHDIQAQGLAVWAGPLADAQALYRAQQLGCSGVWGELIMLPMSVPSFMRLRPKAQGLEP</sequence>
<evidence type="ECO:0008006" key="3">
    <source>
        <dbReference type="Google" id="ProtNLM"/>
    </source>
</evidence>